<dbReference type="EMBL" id="JAAOCP010000001">
    <property type="protein sequence ID" value="MBJ7637949.1"/>
    <property type="molecule type" value="Genomic_DNA"/>
</dbReference>
<protein>
    <submittedName>
        <fullName evidence="2">Uncharacterized protein</fullName>
    </submittedName>
</protein>
<organism evidence="2 3">
    <name type="scientific">Weissella confusa</name>
    <name type="common">Lactobacillus confusus</name>
    <dbReference type="NCBI Taxonomy" id="1583"/>
    <lineage>
        <taxon>Bacteria</taxon>
        <taxon>Bacillati</taxon>
        <taxon>Bacillota</taxon>
        <taxon>Bacilli</taxon>
        <taxon>Lactobacillales</taxon>
        <taxon>Lactobacillaceae</taxon>
        <taxon>Weissella</taxon>
    </lineage>
</organism>
<evidence type="ECO:0000313" key="2">
    <source>
        <dbReference type="EMBL" id="MBJ7637949.1"/>
    </source>
</evidence>
<reference evidence="2 3" key="1">
    <citation type="journal article" date="2021" name="Int. J. Food Microbiol.">
        <title>Safety demonstration of a microbial species for use in the food chain: Weissella confusa.</title>
        <authorList>
            <person name="Bourdichon F."/>
            <person name="Patrone V."/>
            <person name="Fontana A."/>
            <person name="Milani G."/>
            <person name="Morelli L."/>
        </authorList>
    </citation>
    <scope>NUCLEOTIDE SEQUENCE [LARGE SCALE GENOMIC DNA]</scope>
    <source>
        <strain evidence="2 3">CCUG 43002</strain>
    </source>
</reference>
<dbReference type="AlphaFoldDB" id="A0AA40YNM1"/>
<comment type="caution">
    <text evidence="2">The sequence shown here is derived from an EMBL/GenBank/DDBJ whole genome shotgun (WGS) entry which is preliminary data.</text>
</comment>
<dbReference type="Proteomes" id="UP000728106">
    <property type="component" value="Unassembled WGS sequence"/>
</dbReference>
<gene>
    <name evidence="2" type="ORF">HAU20_00745</name>
</gene>
<dbReference type="RefSeq" id="WP_199467942.1">
    <property type="nucleotide sequence ID" value="NZ_JAAOCP010000001.1"/>
</dbReference>
<feature type="chain" id="PRO_5041319214" evidence="1">
    <location>
        <begin position="22"/>
        <end position="175"/>
    </location>
</feature>
<sequence>MSKFMKLSAILLTSIMLGGVALETTSSFSNDTFVSAASKKSKKATAKRKRVNKLIDAVIKQDQGIANGLVDEDGNSVDNGTPNPDYAWALTIDSVTYRKDGELLIRVNNQFNNLSKSDKTQALRYAQSEAFTVLGDNYKKWADSYDRPRVTVQDSTGVFIATSKVSDPGKFKFFE</sequence>
<evidence type="ECO:0000313" key="3">
    <source>
        <dbReference type="Proteomes" id="UP000728106"/>
    </source>
</evidence>
<accession>A0AA40YNM1</accession>
<keyword evidence="1" id="KW-0732">Signal</keyword>
<proteinExistence type="predicted"/>
<keyword evidence="3" id="KW-1185">Reference proteome</keyword>
<feature type="signal peptide" evidence="1">
    <location>
        <begin position="1"/>
        <end position="21"/>
    </location>
</feature>
<name>A0AA40YNM1_WEICO</name>
<evidence type="ECO:0000256" key="1">
    <source>
        <dbReference type="SAM" id="SignalP"/>
    </source>
</evidence>